<organism evidence="2 3">
    <name type="scientific">Candidatus Micropelagius thuwalensis</name>
    <dbReference type="NCBI Taxonomy" id="1397666"/>
    <lineage>
        <taxon>Bacteria</taxon>
        <taxon>Pseudomonadati</taxon>
        <taxon>Pseudomonadota</taxon>
        <taxon>Alphaproteobacteria</taxon>
        <taxon>PS1 clade</taxon>
        <taxon>Candidatus Micropelagius</taxon>
    </lineage>
</organism>
<dbReference type="EC" id="1.1.1.100" evidence="2"/>
<evidence type="ECO:0000313" key="2">
    <source>
        <dbReference type="EMBL" id="ERL47157.1"/>
    </source>
</evidence>
<keyword evidence="3" id="KW-1185">Reference proteome</keyword>
<dbReference type="Pfam" id="PF12697">
    <property type="entry name" value="Abhydrolase_6"/>
    <property type="match status" value="1"/>
</dbReference>
<dbReference type="InterPro" id="IPR000073">
    <property type="entry name" value="AB_hydrolase_1"/>
</dbReference>
<feature type="domain" description="AB hydrolase-1" evidence="1">
    <location>
        <begin position="41"/>
        <end position="285"/>
    </location>
</feature>
<protein>
    <submittedName>
        <fullName evidence="2">3-oxoacyl-acyl-carrier protein reductase</fullName>
        <ecNumber evidence="2">1.1.1.100</ecNumber>
    </submittedName>
</protein>
<dbReference type="SUPFAM" id="SSF53474">
    <property type="entry name" value="alpha/beta-Hydrolases"/>
    <property type="match status" value="1"/>
</dbReference>
<dbReference type="RefSeq" id="WP_021776176.1">
    <property type="nucleotide sequence ID" value="NZ_AWXE01000001.1"/>
</dbReference>
<dbReference type="InterPro" id="IPR029058">
    <property type="entry name" value="AB_hydrolase_fold"/>
</dbReference>
<evidence type="ECO:0000313" key="3">
    <source>
        <dbReference type="Proteomes" id="UP000016762"/>
    </source>
</evidence>
<dbReference type="Proteomes" id="UP000016762">
    <property type="component" value="Unassembled WGS sequence"/>
</dbReference>
<evidence type="ECO:0000259" key="1">
    <source>
        <dbReference type="Pfam" id="PF12697"/>
    </source>
</evidence>
<dbReference type="STRING" id="1397666.RS24_00075"/>
<name>U2XPT9_9PROT</name>
<accession>U2XPT9</accession>
<dbReference type="eggNOG" id="COG2267">
    <property type="taxonomic scope" value="Bacteria"/>
</dbReference>
<dbReference type="EMBL" id="AWXE01000001">
    <property type="protein sequence ID" value="ERL47157.1"/>
    <property type="molecule type" value="Genomic_DNA"/>
</dbReference>
<comment type="caution">
    <text evidence="2">The sequence shown here is derived from an EMBL/GenBank/DDBJ whole genome shotgun (WGS) entry which is preliminary data.</text>
</comment>
<reference evidence="2 3" key="1">
    <citation type="journal article" date="2014" name="FEMS Microbiol. Ecol.">
        <title>Genomic differentiation among two strains of the PS1 clade isolated from geographically separated marine habitats.</title>
        <authorList>
            <person name="Jimenez-Infante F."/>
            <person name="Ngugi D.K."/>
            <person name="Alam I."/>
            <person name="Rashid M."/>
            <person name="Baalawi W."/>
            <person name="Kamau A.A."/>
            <person name="Bajic V.B."/>
            <person name="Stingl U."/>
        </authorList>
    </citation>
    <scope>NUCLEOTIDE SEQUENCE [LARGE SCALE GENOMIC DNA]</scope>
    <source>
        <strain evidence="2 3">RS24</strain>
    </source>
</reference>
<dbReference type="GO" id="GO:0004316">
    <property type="term" value="F:3-oxoacyl-[acyl-carrier-protein] reductase (NADPH) activity"/>
    <property type="evidence" value="ECO:0007669"/>
    <property type="project" value="UniProtKB-EC"/>
</dbReference>
<dbReference type="AlphaFoldDB" id="U2XPT9"/>
<sequence length="305" mass="33101">MLKNAITLKTKVTLLDGFETDFTASLFLPDTPVKALFFCQPGGGNTKDYFNLGQAEGFDYSFASRMCDHGFAVMLMDHAGVGENKIDEAHPFFTPRQSVSFTVQALGEFFAHPAITDVKKIGTGHSMGGMMITLINALMPFDAICLIGSNAGGLDWGLLEEDMKFIEQPERLEKEMKAHVLRMFKAPFINYESGGPSLESITFGAENEGAHALLMKVQSSLFSAGGYMSMIRGSFRPEVNKITVPLFMAAGEHDLGAPPEEAPKDYINAASIKFMVLPGAGHNSFAFAAIESLCDAINDWAGEVL</sequence>
<gene>
    <name evidence="2" type="ORF">RS24_00075</name>
</gene>
<dbReference type="Gene3D" id="3.40.50.1820">
    <property type="entry name" value="alpha/beta hydrolase"/>
    <property type="match status" value="1"/>
</dbReference>
<keyword evidence="2" id="KW-0560">Oxidoreductase</keyword>
<dbReference type="OrthoDB" id="5902829at2"/>
<proteinExistence type="predicted"/>